<dbReference type="InterPro" id="IPR029044">
    <property type="entry name" value="Nucleotide-diphossugar_trans"/>
</dbReference>
<keyword evidence="5" id="KW-0472">Membrane</keyword>
<dbReference type="PANTHER" id="PTHR43179:SF12">
    <property type="entry name" value="GALACTOFURANOSYLTRANSFERASE GLFT2"/>
    <property type="match status" value="1"/>
</dbReference>
<comment type="pathway">
    <text evidence="1">Cell wall biogenesis; cell wall polysaccharide biosynthesis.</text>
</comment>
<dbReference type="InterPro" id="IPR001173">
    <property type="entry name" value="Glyco_trans_2-like"/>
</dbReference>
<evidence type="ECO:0000256" key="2">
    <source>
        <dbReference type="ARBA" id="ARBA00006739"/>
    </source>
</evidence>
<evidence type="ECO:0000256" key="3">
    <source>
        <dbReference type="ARBA" id="ARBA00022676"/>
    </source>
</evidence>
<keyword evidence="8" id="KW-1185">Reference proteome</keyword>
<evidence type="ECO:0000256" key="5">
    <source>
        <dbReference type="SAM" id="Phobius"/>
    </source>
</evidence>
<dbReference type="EMBL" id="AP023366">
    <property type="protein sequence ID" value="BCJ87797.1"/>
    <property type="molecule type" value="Genomic_DNA"/>
</dbReference>
<evidence type="ECO:0000256" key="4">
    <source>
        <dbReference type="ARBA" id="ARBA00022679"/>
    </source>
</evidence>
<evidence type="ECO:0000313" key="7">
    <source>
        <dbReference type="EMBL" id="BCJ87797.1"/>
    </source>
</evidence>
<organism evidence="7 8">
    <name type="scientific">Effusibacillus dendaii</name>
    <dbReference type="NCBI Taxonomy" id="2743772"/>
    <lineage>
        <taxon>Bacteria</taxon>
        <taxon>Bacillati</taxon>
        <taxon>Bacillota</taxon>
        <taxon>Bacilli</taxon>
        <taxon>Bacillales</taxon>
        <taxon>Alicyclobacillaceae</taxon>
        <taxon>Effusibacillus</taxon>
    </lineage>
</organism>
<comment type="similarity">
    <text evidence="2">Belongs to the glycosyltransferase 2 family.</text>
</comment>
<name>A0A7I8DCP7_9BACL</name>
<dbReference type="Proteomes" id="UP000593802">
    <property type="component" value="Chromosome"/>
</dbReference>
<gene>
    <name evidence="7" type="ORF">skT53_27820</name>
</gene>
<dbReference type="AlphaFoldDB" id="A0A7I8DCP7"/>
<reference evidence="7 8" key="1">
    <citation type="submission" date="2020-08" db="EMBL/GenBank/DDBJ databases">
        <title>Complete Genome Sequence of Effusibacillus dendaii Strain skT53, Isolated from Farmland soil.</title>
        <authorList>
            <person name="Konishi T."/>
            <person name="Kawasaki H."/>
        </authorList>
    </citation>
    <scope>NUCLEOTIDE SEQUENCE [LARGE SCALE GENOMIC DNA]</scope>
    <source>
        <strain evidence="8">skT53</strain>
    </source>
</reference>
<dbReference type="SUPFAM" id="SSF53448">
    <property type="entry name" value="Nucleotide-diphospho-sugar transferases"/>
    <property type="match status" value="1"/>
</dbReference>
<accession>A0A7I8DCP7</accession>
<dbReference type="PANTHER" id="PTHR43179">
    <property type="entry name" value="RHAMNOSYLTRANSFERASE WBBL"/>
    <property type="match status" value="1"/>
</dbReference>
<keyword evidence="5" id="KW-0812">Transmembrane</keyword>
<keyword evidence="5" id="KW-1133">Transmembrane helix</keyword>
<protein>
    <recommendedName>
        <fullName evidence="6">Glycosyltransferase 2-like domain-containing protein</fullName>
    </recommendedName>
</protein>
<dbReference type="Gene3D" id="3.90.550.10">
    <property type="entry name" value="Spore Coat Polysaccharide Biosynthesis Protein SpsA, Chain A"/>
    <property type="match status" value="1"/>
</dbReference>
<dbReference type="Pfam" id="PF00535">
    <property type="entry name" value="Glycos_transf_2"/>
    <property type="match status" value="1"/>
</dbReference>
<evidence type="ECO:0000313" key="8">
    <source>
        <dbReference type="Proteomes" id="UP000593802"/>
    </source>
</evidence>
<proteinExistence type="inferred from homology"/>
<feature type="domain" description="Glycosyltransferase 2-like" evidence="6">
    <location>
        <begin position="5"/>
        <end position="174"/>
    </location>
</feature>
<dbReference type="CDD" id="cd04186">
    <property type="entry name" value="GT_2_like_c"/>
    <property type="match status" value="1"/>
</dbReference>
<sequence>MSKVSVHIVTYNSARDIETCLASVFKQTCPIDQIIVIDNDSHDGTSEILQAYNNKIKFVQNNTNLGFAAAHNQAIRISNSDYCLILNPDVVLNPGYVERLLDHAKQDPEIGAATGKLLLASAVDQIDSTGILITKSRRAFDRGVNQPADRWNSVQEVFGVSGAAALYRREMIEDISLNCQFFDESFFAYKEDVDVAWRGQLLGWKAVYVPDAVAYHERGWKTGKRSKQSVRIRQHSYINRYQMMLKNESLFFFLLHLPFILPYELAAFLYMMVREPNVLSAWKILFRNLPHLIKWRKWIKQKRTVPYHEVYRFF</sequence>
<evidence type="ECO:0000259" key="6">
    <source>
        <dbReference type="Pfam" id="PF00535"/>
    </source>
</evidence>
<keyword evidence="3" id="KW-0328">Glycosyltransferase</keyword>
<keyword evidence="4" id="KW-0808">Transferase</keyword>
<dbReference type="GO" id="GO:0016757">
    <property type="term" value="F:glycosyltransferase activity"/>
    <property type="evidence" value="ECO:0007669"/>
    <property type="project" value="UniProtKB-KW"/>
</dbReference>
<feature type="transmembrane region" description="Helical" evidence="5">
    <location>
        <begin position="250"/>
        <end position="273"/>
    </location>
</feature>
<evidence type="ECO:0000256" key="1">
    <source>
        <dbReference type="ARBA" id="ARBA00004776"/>
    </source>
</evidence>
<dbReference type="KEGG" id="eff:skT53_27820"/>
<dbReference type="RefSeq" id="WP_200758181.1">
    <property type="nucleotide sequence ID" value="NZ_AP023366.1"/>
</dbReference>